<evidence type="ECO:0000256" key="2">
    <source>
        <dbReference type="SAM" id="Phobius"/>
    </source>
</evidence>
<evidence type="ECO:0000313" key="4">
    <source>
        <dbReference type="Proteomes" id="UP000290288"/>
    </source>
</evidence>
<name>A0A4Q2D6W8_9AGAR</name>
<keyword evidence="2" id="KW-0812">Transmembrane</keyword>
<feature type="compositionally biased region" description="Polar residues" evidence="1">
    <location>
        <begin position="15"/>
        <end position="42"/>
    </location>
</feature>
<evidence type="ECO:0000313" key="3">
    <source>
        <dbReference type="EMBL" id="RXW13895.1"/>
    </source>
</evidence>
<dbReference type="OrthoDB" id="10376091at2759"/>
<dbReference type="EMBL" id="SDEE01000806">
    <property type="protein sequence ID" value="RXW13895.1"/>
    <property type="molecule type" value="Genomic_DNA"/>
</dbReference>
<keyword evidence="2" id="KW-0472">Membrane</keyword>
<organism evidence="3 4">
    <name type="scientific">Candolleomyces aberdarensis</name>
    <dbReference type="NCBI Taxonomy" id="2316362"/>
    <lineage>
        <taxon>Eukaryota</taxon>
        <taxon>Fungi</taxon>
        <taxon>Dikarya</taxon>
        <taxon>Basidiomycota</taxon>
        <taxon>Agaricomycotina</taxon>
        <taxon>Agaricomycetes</taxon>
        <taxon>Agaricomycetidae</taxon>
        <taxon>Agaricales</taxon>
        <taxon>Agaricineae</taxon>
        <taxon>Psathyrellaceae</taxon>
        <taxon>Candolleomyces</taxon>
    </lineage>
</organism>
<accession>A0A4Q2D6W8</accession>
<proteinExistence type="predicted"/>
<comment type="caution">
    <text evidence="3">The sequence shown here is derived from an EMBL/GenBank/DDBJ whole genome shotgun (WGS) entry which is preliminary data.</text>
</comment>
<reference evidence="3 4" key="1">
    <citation type="submission" date="2019-01" db="EMBL/GenBank/DDBJ databases">
        <title>Draft genome sequence of Psathyrella aberdarensis IHI B618.</title>
        <authorList>
            <person name="Buettner E."/>
            <person name="Kellner H."/>
        </authorList>
    </citation>
    <scope>NUCLEOTIDE SEQUENCE [LARGE SCALE GENOMIC DNA]</scope>
    <source>
        <strain evidence="3 4">IHI B618</strain>
    </source>
</reference>
<keyword evidence="2" id="KW-1133">Transmembrane helix</keyword>
<dbReference type="AlphaFoldDB" id="A0A4Q2D6W8"/>
<keyword evidence="4" id="KW-1185">Reference proteome</keyword>
<gene>
    <name evidence="3" type="ORF">EST38_g11957</name>
</gene>
<sequence length="599" mass="66856">MPPTKKTTPAGASRTPASQSKASKGTARVTQAAATVNTSASGPATGDTPASSAKTRSKSKKNPALIVIGHMLDVNGIKRPASYVKVILDPDPISPFDVLSLLSRSVHIKDFVKLVFGFSKVRSLSTSLRRVASFLRSSDSFQSITFLYAIENSPFPAPNVQKEVVEVFQELFDAVFSKPIKQIIFQGTPGHVGQFYQFRKDLNVPQTATLRSKLLKGVRKYLGRSMAKLKEGSRDAVVLDDKRYKQSPRLKPRIQPLRYTHPDVTNLAYLTIAGLDFLCPPFSQWIYPMLNASKLQHFRLVFQSRPTDLEEVKFILRRLALAMPHLPKLRLHDFQSNIQTLGVLMEGISAFANLEFLVMQTDPTPSDKLKLKSDLERLQNDLKIGLESSSSSAGTKLKSPPTFKFLPESRLRRIVASPDDLEFLVATTIGSDPQNSKLLPCLESVKILYTFDGMTRFSPENLAKCLKSIKVLAPETISVRLDFKNKDCLEFPKLMDNGHGVSDGSLDSDVLNIRKEISQVGELDIRLPKTRGEMFADLKETGVFYRLFFDLILLFCGIKFVAIVPADRYIDCDLQMGLNGRQLGPIFVNSNSRMTLMWF</sequence>
<protein>
    <submittedName>
        <fullName evidence="3">Uncharacterized protein</fullName>
    </submittedName>
</protein>
<feature type="transmembrane region" description="Helical" evidence="2">
    <location>
        <begin position="543"/>
        <end position="566"/>
    </location>
</feature>
<evidence type="ECO:0000256" key="1">
    <source>
        <dbReference type="SAM" id="MobiDB-lite"/>
    </source>
</evidence>
<feature type="region of interest" description="Disordered" evidence="1">
    <location>
        <begin position="1"/>
        <end position="59"/>
    </location>
</feature>
<dbReference type="Proteomes" id="UP000290288">
    <property type="component" value="Unassembled WGS sequence"/>
</dbReference>